<feature type="region of interest" description="Disordered" evidence="1">
    <location>
        <begin position="210"/>
        <end position="231"/>
    </location>
</feature>
<reference evidence="2" key="1">
    <citation type="submission" date="2023-07" db="EMBL/GenBank/DDBJ databases">
        <title>Black Yeasts Isolated from many extreme environments.</title>
        <authorList>
            <person name="Coleine C."/>
            <person name="Stajich J.E."/>
            <person name="Selbmann L."/>
        </authorList>
    </citation>
    <scope>NUCLEOTIDE SEQUENCE</scope>
    <source>
        <strain evidence="2">CCFEE 5485</strain>
    </source>
</reference>
<proteinExistence type="predicted"/>
<feature type="region of interest" description="Disordered" evidence="1">
    <location>
        <begin position="138"/>
        <end position="162"/>
    </location>
</feature>
<accession>A0AAE1BZ80</accession>
<dbReference type="Proteomes" id="UP001274830">
    <property type="component" value="Unassembled WGS sequence"/>
</dbReference>
<comment type="caution">
    <text evidence="2">The sequence shown here is derived from an EMBL/GenBank/DDBJ whole genome shotgun (WGS) entry which is preliminary data.</text>
</comment>
<evidence type="ECO:0000313" key="3">
    <source>
        <dbReference type="Proteomes" id="UP001274830"/>
    </source>
</evidence>
<protein>
    <submittedName>
        <fullName evidence="2">Uncharacterized protein</fullName>
    </submittedName>
</protein>
<feature type="region of interest" description="Disordered" evidence="1">
    <location>
        <begin position="175"/>
        <end position="197"/>
    </location>
</feature>
<gene>
    <name evidence="2" type="ORF">LTR78_007047</name>
</gene>
<feature type="compositionally biased region" description="Basic and acidic residues" evidence="1">
    <location>
        <begin position="7"/>
        <end position="20"/>
    </location>
</feature>
<dbReference type="EMBL" id="JAUTXT010000027">
    <property type="protein sequence ID" value="KAK3673207.1"/>
    <property type="molecule type" value="Genomic_DNA"/>
</dbReference>
<evidence type="ECO:0000313" key="2">
    <source>
        <dbReference type="EMBL" id="KAK3673207.1"/>
    </source>
</evidence>
<evidence type="ECO:0000256" key="1">
    <source>
        <dbReference type="SAM" id="MobiDB-lite"/>
    </source>
</evidence>
<dbReference type="AlphaFoldDB" id="A0AAE1BZ80"/>
<organism evidence="2 3">
    <name type="scientific">Recurvomyces mirabilis</name>
    <dbReference type="NCBI Taxonomy" id="574656"/>
    <lineage>
        <taxon>Eukaryota</taxon>
        <taxon>Fungi</taxon>
        <taxon>Dikarya</taxon>
        <taxon>Ascomycota</taxon>
        <taxon>Pezizomycotina</taxon>
        <taxon>Dothideomycetes</taxon>
        <taxon>Dothideomycetidae</taxon>
        <taxon>Mycosphaerellales</taxon>
        <taxon>Teratosphaeriaceae</taxon>
        <taxon>Recurvomyces</taxon>
    </lineage>
</organism>
<feature type="compositionally biased region" description="Basic and acidic residues" evidence="1">
    <location>
        <begin position="175"/>
        <end position="190"/>
    </location>
</feature>
<keyword evidence="3" id="KW-1185">Reference proteome</keyword>
<sequence>MSNDQGEADHVSPQKREGRKVYHPRSLSMPRMLCGDSCHSYPNDPQKEYEERKWCNHPKIFLDRRNGTLDSFHQRMVNCTYCDPRRERPELSTQKYLAKMEEEAANGPPLTFTERILASAKRKTKRAITRFLDAHHSLNGTTAPEAGIQPTSGTAPPPKTEQKITHDTLCLDQAEEGRETVGRPSTESRRSRTSFISHIGIPEDAIDWQARGDADRVPSFGTWTKSRESEQ</sequence>
<feature type="region of interest" description="Disordered" evidence="1">
    <location>
        <begin position="1"/>
        <end position="26"/>
    </location>
</feature>
<name>A0AAE1BZ80_9PEZI</name>